<dbReference type="Proteomes" id="UP000608754">
    <property type="component" value="Unassembled WGS sequence"/>
</dbReference>
<dbReference type="AlphaFoldDB" id="A0A8J7G4A7"/>
<reference evidence="1" key="1">
    <citation type="submission" date="2020-10" db="EMBL/GenBank/DDBJ databases">
        <authorList>
            <person name="Lu T."/>
            <person name="Wang Q."/>
            <person name="Han X."/>
        </authorList>
    </citation>
    <scope>NUCLEOTIDE SEQUENCE</scope>
    <source>
        <strain evidence="1">WQ 117</strain>
    </source>
</reference>
<keyword evidence="2" id="KW-1185">Reference proteome</keyword>
<evidence type="ECO:0000313" key="1">
    <source>
        <dbReference type="EMBL" id="MBF0596015.1"/>
    </source>
</evidence>
<name>A0A8J7G4A7_9FLAO</name>
<dbReference type="InterPro" id="IPR036388">
    <property type="entry name" value="WH-like_DNA-bd_sf"/>
</dbReference>
<dbReference type="InterPro" id="IPR036390">
    <property type="entry name" value="WH_DNA-bd_sf"/>
</dbReference>
<dbReference type="Gene3D" id="1.10.10.10">
    <property type="entry name" value="Winged helix-like DNA-binding domain superfamily/Winged helix DNA-binding domain"/>
    <property type="match status" value="1"/>
</dbReference>
<dbReference type="EMBL" id="JADGIK010000001">
    <property type="protein sequence ID" value="MBF0596015.1"/>
    <property type="molecule type" value="Genomic_DNA"/>
</dbReference>
<comment type="caution">
    <text evidence="1">The sequence shown here is derived from an EMBL/GenBank/DDBJ whole genome shotgun (WGS) entry which is preliminary data.</text>
</comment>
<gene>
    <name evidence="1" type="ORF">IM532_00815</name>
</gene>
<evidence type="ECO:0000313" key="2">
    <source>
        <dbReference type="Proteomes" id="UP000608754"/>
    </source>
</evidence>
<proteinExistence type="predicted"/>
<dbReference type="SUPFAM" id="SSF46785">
    <property type="entry name" value="Winged helix' DNA-binding domain"/>
    <property type="match status" value="1"/>
</dbReference>
<evidence type="ECO:0008006" key="3">
    <source>
        <dbReference type="Google" id="ProtNLM"/>
    </source>
</evidence>
<sequence length="164" mass="19530">MSKNLCQSNSVLFENYTTHLEKTYNFPPLASKIQAYMVLYSNNEGFTFEDFLEIFKVSKSSLSTSINWLLSLNQIEYYHKIDSRKRYFRLNLNYLPDKLEFLHDIVTRDLSFTKRISDYKLKNQLVNLLKDEGILDVYTEYLENSEKLLKETIIKIKSIQLENK</sequence>
<organism evidence="1 2">
    <name type="scientific">Faecalibacter rhinopitheci</name>
    <dbReference type="NCBI Taxonomy" id="2779678"/>
    <lineage>
        <taxon>Bacteria</taxon>
        <taxon>Pseudomonadati</taxon>
        <taxon>Bacteroidota</taxon>
        <taxon>Flavobacteriia</taxon>
        <taxon>Flavobacteriales</taxon>
        <taxon>Weeksellaceae</taxon>
        <taxon>Faecalibacter</taxon>
    </lineage>
</organism>
<accession>A0A8J7G4A7</accession>
<dbReference type="RefSeq" id="WP_194181547.1">
    <property type="nucleotide sequence ID" value="NZ_JADGIK010000001.1"/>
</dbReference>
<protein>
    <recommendedName>
        <fullName evidence="3">MarR family transcriptional regulator</fullName>
    </recommendedName>
</protein>